<protein>
    <submittedName>
        <fullName evidence="1">Uncharacterized protein</fullName>
    </submittedName>
</protein>
<proteinExistence type="predicted"/>
<gene>
    <name evidence="1" type="ORF">PACLA_8A023396</name>
</gene>
<dbReference type="EMBL" id="CACRXK020002668">
    <property type="protein sequence ID" value="CAB3995454.1"/>
    <property type="molecule type" value="Genomic_DNA"/>
</dbReference>
<comment type="caution">
    <text evidence="1">The sequence shown here is derived from an EMBL/GenBank/DDBJ whole genome shotgun (WGS) entry which is preliminary data.</text>
</comment>
<keyword evidence="2" id="KW-1185">Reference proteome</keyword>
<reference evidence="1" key="1">
    <citation type="submission" date="2020-04" db="EMBL/GenBank/DDBJ databases">
        <authorList>
            <person name="Alioto T."/>
            <person name="Alioto T."/>
            <person name="Gomez Garrido J."/>
        </authorList>
    </citation>
    <scope>NUCLEOTIDE SEQUENCE</scope>
    <source>
        <strain evidence="1">A484AB</strain>
    </source>
</reference>
<dbReference type="Proteomes" id="UP001152795">
    <property type="component" value="Unassembled WGS sequence"/>
</dbReference>
<sequence length="214" mass="24846">MESSRSRNMRDSNLREFLHVNLDKTKGKYLRSLGIGNPKYVETPKMFENLAKIANSLCKGVDSDDDFEKLKHRVVPVHPFAVREISVWNAQIRKRLRRKAYVKTGWKIVLVRDLPMKIYEHIECLCTANTRYATNVSRTSKEDIVQFTDIRKVNYIFKQVGVDDSLKKAISNVGTAKVIVCAEKPFKLVYLKSKEQLKVIAHFGFWNVHRVAQF</sequence>
<dbReference type="AlphaFoldDB" id="A0A7D9DY34"/>
<evidence type="ECO:0000313" key="2">
    <source>
        <dbReference type="Proteomes" id="UP001152795"/>
    </source>
</evidence>
<evidence type="ECO:0000313" key="1">
    <source>
        <dbReference type="EMBL" id="CAB3995454.1"/>
    </source>
</evidence>
<accession>A0A7D9DY34</accession>
<organism evidence="1 2">
    <name type="scientific">Paramuricea clavata</name>
    <name type="common">Red gorgonian</name>
    <name type="synonym">Violescent sea-whip</name>
    <dbReference type="NCBI Taxonomy" id="317549"/>
    <lineage>
        <taxon>Eukaryota</taxon>
        <taxon>Metazoa</taxon>
        <taxon>Cnidaria</taxon>
        <taxon>Anthozoa</taxon>
        <taxon>Octocorallia</taxon>
        <taxon>Malacalcyonacea</taxon>
        <taxon>Plexauridae</taxon>
        <taxon>Paramuricea</taxon>
    </lineage>
</organism>
<name>A0A7D9DY34_PARCT</name>